<keyword evidence="9" id="KW-1185">Reference proteome</keyword>
<dbReference type="SUPFAM" id="SSF46894">
    <property type="entry name" value="C-terminal effector domain of the bipartite response regulators"/>
    <property type="match status" value="1"/>
</dbReference>
<dbReference type="PANTHER" id="PTHR35807">
    <property type="entry name" value="TRANSCRIPTIONAL REGULATOR REDD-RELATED"/>
    <property type="match status" value="1"/>
</dbReference>
<dbReference type="SMART" id="SM00862">
    <property type="entry name" value="Trans_reg_C"/>
    <property type="match status" value="1"/>
</dbReference>
<organism evidence="8 9">
    <name type="scientific">Amycolatopsis suaedae</name>
    <dbReference type="NCBI Taxonomy" id="2510978"/>
    <lineage>
        <taxon>Bacteria</taxon>
        <taxon>Bacillati</taxon>
        <taxon>Actinomycetota</taxon>
        <taxon>Actinomycetes</taxon>
        <taxon>Pseudonocardiales</taxon>
        <taxon>Pseudonocardiaceae</taxon>
        <taxon>Amycolatopsis</taxon>
    </lineage>
</organism>
<evidence type="ECO:0000256" key="1">
    <source>
        <dbReference type="ARBA" id="ARBA00005820"/>
    </source>
</evidence>
<accession>A0A4Q7J271</accession>
<dbReference type="CDD" id="cd15831">
    <property type="entry name" value="BTAD"/>
    <property type="match status" value="1"/>
</dbReference>
<dbReference type="Gene3D" id="3.40.50.300">
    <property type="entry name" value="P-loop containing nucleotide triphosphate hydrolases"/>
    <property type="match status" value="1"/>
</dbReference>
<evidence type="ECO:0000256" key="2">
    <source>
        <dbReference type="ARBA" id="ARBA00023015"/>
    </source>
</evidence>
<evidence type="ECO:0000259" key="7">
    <source>
        <dbReference type="PROSITE" id="PS51755"/>
    </source>
</evidence>
<sequence length="523" mass="54995">MLPASASPAAPRLPTGSTSSDSARNAAATPVRSATSSSTTSTRCFVVIRSSCVPVDRCRIRFRRCAVTFRVLGPLEVHDPAGRPVELGTGKSVTLLSALLRHANRWVSIEQLISTIWHEQAVPASAVRNLKTYVWRLRRTLGAARIDSRAGAYRIRLARGELDSDRARALLAAAGHVPPAEAAGLLTEAAELWRGRPYAELPESMVADLVTELDQLRWQVRERLAAALTAAGHHDEAAALLRELTTQDPLREGPQARLVLALHHAGRRAEALEAFRRARAELVTELGVEPGPELAAAHRAVLGAAPQLPAPAPHFTGRQAELARVAALLRAGRVLSVDGVRGVGKTALAVRAAHDLAAGFPDGRVLLNLRGHDVRGPLPVAEALARLLRAVGADVPADPAGRAAAWAAALAGRRVLVVLDDAACAAQVRPLLPAAGPAAALVTGSHPLPGLPALTLRPLPDRDAWRLLRAEVGAVAETEAAAAALRRCEGLPAAIRAASTLLLNGLLWTEGRLVTAGTYGSAA</sequence>
<dbReference type="Proteomes" id="UP000292003">
    <property type="component" value="Unassembled WGS sequence"/>
</dbReference>
<evidence type="ECO:0000256" key="5">
    <source>
        <dbReference type="PROSITE-ProRule" id="PRU01091"/>
    </source>
</evidence>
<evidence type="ECO:0000313" key="8">
    <source>
        <dbReference type="EMBL" id="RZQ61531.1"/>
    </source>
</evidence>
<feature type="region of interest" description="Disordered" evidence="6">
    <location>
        <begin position="1"/>
        <end position="34"/>
    </location>
</feature>
<dbReference type="PROSITE" id="PS51755">
    <property type="entry name" value="OMPR_PHOB"/>
    <property type="match status" value="1"/>
</dbReference>
<dbReference type="Pfam" id="PF03704">
    <property type="entry name" value="BTAD"/>
    <property type="match status" value="1"/>
</dbReference>
<feature type="compositionally biased region" description="Low complexity" evidence="6">
    <location>
        <begin position="1"/>
        <end position="14"/>
    </location>
</feature>
<comment type="similarity">
    <text evidence="1">Belongs to the AfsR/DnrI/RedD regulatory family.</text>
</comment>
<dbReference type="SUPFAM" id="SSF52540">
    <property type="entry name" value="P-loop containing nucleoside triphosphate hydrolases"/>
    <property type="match status" value="1"/>
</dbReference>
<dbReference type="PANTHER" id="PTHR35807:SF1">
    <property type="entry name" value="TRANSCRIPTIONAL REGULATOR REDD"/>
    <property type="match status" value="1"/>
</dbReference>
<dbReference type="PRINTS" id="PR00364">
    <property type="entry name" value="DISEASERSIST"/>
</dbReference>
<dbReference type="GO" id="GO:0003677">
    <property type="term" value="F:DNA binding"/>
    <property type="evidence" value="ECO:0007669"/>
    <property type="project" value="UniProtKB-UniRule"/>
</dbReference>
<keyword evidence="2" id="KW-0805">Transcription regulation</keyword>
<dbReference type="OrthoDB" id="4266042at2"/>
<dbReference type="InterPro" id="IPR011990">
    <property type="entry name" value="TPR-like_helical_dom_sf"/>
</dbReference>
<feature type="domain" description="OmpR/PhoB-type" evidence="7">
    <location>
        <begin position="59"/>
        <end position="167"/>
    </location>
</feature>
<reference evidence="8 9" key="1">
    <citation type="submission" date="2019-02" db="EMBL/GenBank/DDBJ databases">
        <title>Draft genome sequence of Amycolatopsis sp. 8-3EHSu isolated from roots of Suaeda maritima.</title>
        <authorList>
            <person name="Duangmal K."/>
            <person name="Chantavorakit T."/>
        </authorList>
    </citation>
    <scope>NUCLEOTIDE SEQUENCE [LARGE SCALE GENOMIC DNA]</scope>
    <source>
        <strain evidence="8 9">8-3EHSu</strain>
    </source>
</reference>
<dbReference type="InterPro" id="IPR001867">
    <property type="entry name" value="OmpR/PhoB-type_DNA-bd"/>
</dbReference>
<comment type="caution">
    <text evidence="8">The sequence shown here is derived from an EMBL/GenBank/DDBJ whole genome shotgun (WGS) entry which is preliminary data.</text>
</comment>
<proteinExistence type="inferred from homology"/>
<dbReference type="Gene3D" id="1.25.40.10">
    <property type="entry name" value="Tetratricopeptide repeat domain"/>
    <property type="match status" value="1"/>
</dbReference>
<dbReference type="EMBL" id="SFCC01000012">
    <property type="protein sequence ID" value="RZQ61531.1"/>
    <property type="molecule type" value="Genomic_DNA"/>
</dbReference>
<dbReference type="InterPro" id="IPR051677">
    <property type="entry name" value="AfsR-DnrI-RedD_regulator"/>
</dbReference>
<protein>
    <submittedName>
        <fullName evidence="8">AfsR/SARP family transcriptional regulator</fullName>
    </submittedName>
</protein>
<feature type="DNA-binding region" description="OmpR/PhoB-type" evidence="5">
    <location>
        <begin position="59"/>
        <end position="167"/>
    </location>
</feature>
<evidence type="ECO:0000313" key="9">
    <source>
        <dbReference type="Proteomes" id="UP000292003"/>
    </source>
</evidence>
<evidence type="ECO:0000256" key="6">
    <source>
        <dbReference type="SAM" id="MobiDB-lite"/>
    </source>
</evidence>
<dbReference type="InterPro" id="IPR036388">
    <property type="entry name" value="WH-like_DNA-bd_sf"/>
</dbReference>
<dbReference type="Gene3D" id="1.10.10.10">
    <property type="entry name" value="Winged helix-like DNA-binding domain superfamily/Winged helix DNA-binding domain"/>
    <property type="match status" value="1"/>
</dbReference>
<evidence type="ECO:0000256" key="3">
    <source>
        <dbReference type="ARBA" id="ARBA00023125"/>
    </source>
</evidence>
<dbReference type="InterPro" id="IPR027417">
    <property type="entry name" value="P-loop_NTPase"/>
</dbReference>
<evidence type="ECO:0000256" key="4">
    <source>
        <dbReference type="ARBA" id="ARBA00023163"/>
    </source>
</evidence>
<gene>
    <name evidence="8" type="ORF">EWH70_24545</name>
</gene>
<name>A0A4Q7J271_9PSEU</name>
<dbReference type="InterPro" id="IPR016032">
    <property type="entry name" value="Sig_transdc_resp-reg_C-effctor"/>
</dbReference>
<dbReference type="GO" id="GO:0000160">
    <property type="term" value="P:phosphorelay signal transduction system"/>
    <property type="evidence" value="ECO:0007669"/>
    <property type="project" value="InterPro"/>
</dbReference>
<keyword evidence="4" id="KW-0804">Transcription</keyword>
<dbReference type="SUPFAM" id="SSF48452">
    <property type="entry name" value="TPR-like"/>
    <property type="match status" value="1"/>
</dbReference>
<dbReference type="InterPro" id="IPR005158">
    <property type="entry name" value="BTAD"/>
</dbReference>
<dbReference type="AlphaFoldDB" id="A0A4Q7J271"/>
<dbReference type="GO" id="GO:0006355">
    <property type="term" value="P:regulation of DNA-templated transcription"/>
    <property type="evidence" value="ECO:0007669"/>
    <property type="project" value="InterPro"/>
</dbReference>
<dbReference type="Pfam" id="PF00486">
    <property type="entry name" value="Trans_reg_C"/>
    <property type="match status" value="1"/>
</dbReference>
<dbReference type="SMART" id="SM01043">
    <property type="entry name" value="BTAD"/>
    <property type="match status" value="1"/>
</dbReference>
<keyword evidence="3 5" id="KW-0238">DNA-binding</keyword>